<feature type="transmembrane region" description="Helical" evidence="6">
    <location>
        <begin position="377"/>
        <end position="401"/>
    </location>
</feature>
<feature type="transmembrane region" description="Helical" evidence="6">
    <location>
        <begin position="49"/>
        <end position="68"/>
    </location>
</feature>
<evidence type="ECO:0000313" key="7">
    <source>
        <dbReference type="EMBL" id="QKG85255.1"/>
    </source>
</evidence>
<evidence type="ECO:0000256" key="4">
    <source>
        <dbReference type="ARBA" id="ARBA00022989"/>
    </source>
</evidence>
<evidence type="ECO:0000256" key="1">
    <source>
        <dbReference type="ARBA" id="ARBA00004651"/>
    </source>
</evidence>
<dbReference type="EMBL" id="CP048104">
    <property type="protein sequence ID" value="QKG85255.1"/>
    <property type="molecule type" value="Genomic_DNA"/>
</dbReference>
<evidence type="ECO:0000256" key="5">
    <source>
        <dbReference type="ARBA" id="ARBA00023136"/>
    </source>
</evidence>
<dbReference type="Proteomes" id="UP000503088">
    <property type="component" value="Chromosome"/>
</dbReference>
<sequence length="420" mass="45540">MKSSILSPLRHRPYRMLFSAQVFSDMGNWFDFIALEALIIYHWGLGAGALAAFAFCTGLPWALVSPLVSVWVDRLPKKALMIGCNLIRIPLIVGFIFAPNLFVLLPIVFLKEVLDVAFDPARQAAMRFILPKELLYRANALSQLSLQGSKILAPTLGAIVVAAYNPQAAFIIEVVGFSISTLFLLGLPSLKVEKSSPSSEKSGYWEELKEGFQCFANRPILRFAIVMVTTGMFMIWLVDKLIILWSKDVGFGISQFGYITSSIGAGSVIGALAVSRWSNRIQNPLLLMSFAGIGAGVLDLVIGSGGIGFFTFPLVAWMGIWFFIGFVAPFFSIPYAFILQTETPPDLLGRVTGTANAFQNSTMLIAPFLGASLAKGIGVGGVFITSGFGLALASLLAILIIKKKNLLPRSPVQEDQQASI</sequence>
<organism evidence="7 8">
    <name type="scientific">Kroppenstedtia pulmonis</name>
    <dbReference type="NCBI Taxonomy" id="1380685"/>
    <lineage>
        <taxon>Bacteria</taxon>
        <taxon>Bacillati</taxon>
        <taxon>Bacillota</taxon>
        <taxon>Bacilli</taxon>
        <taxon>Bacillales</taxon>
        <taxon>Thermoactinomycetaceae</taxon>
        <taxon>Kroppenstedtia</taxon>
    </lineage>
</organism>
<keyword evidence="3 6" id="KW-0812">Transmembrane</keyword>
<dbReference type="GO" id="GO:0005886">
    <property type="term" value="C:plasma membrane"/>
    <property type="evidence" value="ECO:0007669"/>
    <property type="project" value="UniProtKB-SubCell"/>
</dbReference>
<feature type="transmembrane region" description="Helical" evidence="6">
    <location>
        <begin position="316"/>
        <end position="339"/>
    </location>
</feature>
<dbReference type="InterPro" id="IPR011701">
    <property type="entry name" value="MFS"/>
</dbReference>
<evidence type="ECO:0000256" key="6">
    <source>
        <dbReference type="SAM" id="Phobius"/>
    </source>
</evidence>
<keyword evidence="4 6" id="KW-1133">Transmembrane helix</keyword>
<keyword evidence="5 6" id="KW-0472">Membrane</keyword>
<feature type="transmembrane region" description="Helical" evidence="6">
    <location>
        <begin position="168"/>
        <end position="187"/>
    </location>
</feature>
<dbReference type="InterPro" id="IPR036259">
    <property type="entry name" value="MFS_trans_sf"/>
</dbReference>
<proteinExistence type="predicted"/>
<reference evidence="7 8" key="1">
    <citation type="submission" date="2020-01" db="EMBL/GenBank/DDBJ databases">
        <authorList>
            <person name="Gulvik C.A."/>
            <person name="Batra D.G."/>
        </authorList>
    </citation>
    <scope>NUCLEOTIDE SEQUENCE [LARGE SCALE GENOMIC DNA]</scope>
    <source>
        <strain evidence="7 8">W9323</strain>
    </source>
</reference>
<dbReference type="PANTHER" id="PTHR23513:SF6">
    <property type="entry name" value="MAJOR FACILITATOR SUPERFAMILY ASSOCIATED DOMAIN-CONTAINING PROTEIN"/>
    <property type="match status" value="1"/>
</dbReference>
<name>A0A7D4BIB3_9BACL</name>
<dbReference type="PANTHER" id="PTHR23513">
    <property type="entry name" value="INTEGRAL MEMBRANE EFFLUX PROTEIN-RELATED"/>
    <property type="match status" value="1"/>
</dbReference>
<protein>
    <submittedName>
        <fullName evidence="7">MFS transporter</fullName>
    </submittedName>
</protein>
<dbReference type="Gene3D" id="1.20.1250.20">
    <property type="entry name" value="MFS general substrate transporter like domains"/>
    <property type="match status" value="1"/>
</dbReference>
<evidence type="ECO:0000256" key="2">
    <source>
        <dbReference type="ARBA" id="ARBA00022475"/>
    </source>
</evidence>
<dbReference type="RefSeq" id="WP_173223738.1">
    <property type="nucleotide sequence ID" value="NZ_CP048104.1"/>
</dbReference>
<feature type="transmembrane region" description="Helical" evidence="6">
    <location>
        <begin position="351"/>
        <end position="371"/>
    </location>
</feature>
<keyword evidence="2" id="KW-1003">Cell membrane</keyword>
<accession>A0A7D4BIB3</accession>
<evidence type="ECO:0000313" key="8">
    <source>
        <dbReference type="Proteomes" id="UP000503088"/>
    </source>
</evidence>
<dbReference type="CDD" id="cd06173">
    <property type="entry name" value="MFS_MefA_like"/>
    <property type="match status" value="1"/>
</dbReference>
<gene>
    <name evidence="7" type="ORF">GXN76_12730</name>
</gene>
<dbReference type="KEGG" id="kpul:GXN76_12730"/>
<feature type="transmembrane region" description="Helical" evidence="6">
    <location>
        <begin position="250"/>
        <end position="273"/>
    </location>
</feature>
<evidence type="ECO:0000256" key="3">
    <source>
        <dbReference type="ARBA" id="ARBA00022692"/>
    </source>
</evidence>
<dbReference type="GO" id="GO:0022857">
    <property type="term" value="F:transmembrane transporter activity"/>
    <property type="evidence" value="ECO:0007669"/>
    <property type="project" value="InterPro"/>
</dbReference>
<dbReference type="SUPFAM" id="SSF103473">
    <property type="entry name" value="MFS general substrate transporter"/>
    <property type="match status" value="1"/>
</dbReference>
<comment type="subcellular location">
    <subcellularLocation>
        <location evidence="1">Cell membrane</location>
        <topology evidence="1">Multi-pass membrane protein</topology>
    </subcellularLocation>
</comment>
<dbReference type="AlphaFoldDB" id="A0A7D4BIB3"/>
<feature type="transmembrane region" description="Helical" evidence="6">
    <location>
        <begin position="285"/>
        <end position="310"/>
    </location>
</feature>
<keyword evidence="8" id="KW-1185">Reference proteome</keyword>
<dbReference type="Pfam" id="PF07690">
    <property type="entry name" value="MFS_1"/>
    <property type="match status" value="1"/>
</dbReference>
<feature type="transmembrane region" description="Helical" evidence="6">
    <location>
        <begin position="89"/>
        <end position="110"/>
    </location>
</feature>
<feature type="transmembrane region" description="Helical" evidence="6">
    <location>
        <begin position="220"/>
        <end position="238"/>
    </location>
</feature>